<proteinExistence type="predicted"/>
<feature type="region of interest" description="Disordered" evidence="1">
    <location>
        <begin position="214"/>
        <end position="235"/>
    </location>
</feature>
<reference evidence="3" key="1">
    <citation type="journal article" date="2023" name="Science">
        <title>Elucidation of the pathway for biosynthesis of saponin adjuvants from the soapbark tree.</title>
        <authorList>
            <person name="Reed J."/>
            <person name="Orme A."/>
            <person name="El-Demerdash A."/>
            <person name="Owen C."/>
            <person name="Martin L.B.B."/>
            <person name="Misra R.C."/>
            <person name="Kikuchi S."/>
            <person name="Rejzek M."/>
            <person name="Martin A.C."/>
            <person name="Harkess A."/>
            <person name="Leebens-Mack J."/>
            <person name="Louveau T."/>
            <person name="Stephenson M.J."/>
            <person name="Osbourn A."/>
        </authorList>
    </citation>
    <scope>NUCLEOTIDE SEQUENCE</scope>
    <source>
        <strain evidence="3">S10</strain>
    </source>
</reference>
<organism evidence="3 4">
    <name type="scientific">Quillaja saponaria</name>
    <name type="common">Soap bark tree</name>
    <dbReference type="NCBI Taxonomy" id="32244"/>
    <lineage>
        <taxon>Eukaryota</taxon>
        <taxon>Viridiplantae</taxon>
        <taxon>Streptophyta</taxon>
        <taxon>Embryophyta</taxon>
        <taxon>Tracheophyta</taxon>
        <taxon>Spermatophyta</taxon>
        <taxon>Magnoliopsida</taxon>
        <taxon>eudicotyledons</taxon>
        <taxon>Gunneridae</taxon>
        <taxon>Pentapetalae</taxon>
        <taxon>rosids</taxon>
        <taxon>fabids</taxon>
        <taxon>Fabales</taxon>
        <taxon>Quillajaceae</taxon>
        <taxon>Quillaja</taxon>
    </lineage>
</organism>
<dbReference type="PANTHER" id="PTHR34947">
    <property type="entry name" value="TRANSMEMBRANE PROTEIN"/>
    <property type="match status" value="1"/>
</dbReference>
<keyword evidence="4" id="KW-1185">Reference proteome</keyword>
<comment type="caution">
    <text evidence="3">The sequence shown here is derived from an EMBL/GenBank/DDBJ whole genome shotgun (WGS) entry which is preliminary data.</text>
</comment>
<keyword evidence="2" id="KW-0472">Membrane</keyword>
<dbReference type="EMBL" id="JARAOO010000006">
    <property type="protein sequence ID" value="KAJ7963634.1"/>
    <property type="molecule type" value="Genomic_DNA"/>
</dbReference>
<feature type="non-terminal residue" evidence="3">
    <location>
        <position position="1"/>
    </location>
</feature>
<feature type="transmembrane region" description="Helical" evidence="2">
    <location>
        <begin position="67"/>
        <end position="86"/>
    </location>
</feature>
<protein>
    <submittedName>
        <fullName evidence="3">Transmembrane protein</fullName>
    </submittedName>
</protein>
<evidence type="ECO:0000313" key="3">
    <source>
        <dbReference type="EMBL" id="KAJ7963634.1"/>
    </source>
</evidence>
<dbReference type="AlphaFoldDB" id="A0AAD7LSQ9"/>
<evidence type="ECO:0000256" key="1">
    <source>
        <dbReference type="SAM" id="MobiDB-lite"/>
    </source>
</evidence>
<dbReference type="Proteomes" id="UP001163823">
    <property type="component" value="Chromosome 6"/>
</dbReference>
<accession>A0AAD7LSQ9</accession>
<sequence length="290" mass="33580">KLSRILTCQHFPLITACVLKLPFPPHTVLLPDSFCSRKLNMEQVKSQKLAPWSHFISSQFLKKLTQLLLSVSVFSFLFSQTSFLSVLHSYNFFFSKFLFQLFSHTIDKNCIFLLCNGLLVFLAKYSGLIRSLSGSSLDEFVEDSSQSESFARETKEPILEKEAVEKDVGCVKYYYMKQATENENLEEEQQIQESIVDDPEQGIESSQLIMEEEQEEELGEETGIGDVEEEEEDRASERVFLIDENLQDTEVVEEENGMLSTEELNKKFDEFIRRMKEDLKIEARQQLIMV</sequence>
<keyword evidence="2 3" id="KW-0812">Transmembrane</keyword>
<dbReference type="PANTHER" id="PTHR34947:SF2">
    <property type="entry name" value="TRANSMEMBRANE PROTEIN"/>
    <property type="match status" value="1"/>
</dbReference>
<evidence type="ECO:0000313" key="4">
    <source>
        <dbReference type="Proteomes" id="UP001163823"/>
    </source>
</evidence>
<evidence type="ECO:0000256" key="2">
    <source>
        <dbReference type="SAM" id="Phobius"/>
    </source>
</evidence>
<gene>
    <name evidence="3" type="ORF">O6P43_013560</name>
</gene>
<keyword evidence="2" id="KW-1133">Transmembrane helix</keyword>
<name>A0AAD7LSQ9_QUISA</name>
<dbReference type="KEGG" id="qsa:O6P43_013560"/>